<comment type="caution">
    <text evidence="1">The sequence shown here is derived from an EMBL/GenBank/DDBJ whole genome shotgun (WGS) entry which is preliminary data.</text>
</comment>
<gene>
    <name evidence="1" type="ORF">N3K66_002502</name>
</gene>
<dbReference type="EMBL" id="CM047941">
    <property type="protein sequence ID" value="KAI9903150.1"/>
    <property type="molecule type" value="Genomic_DNA"/>
</dbReference>
<sequence length="1512" mass="169071">MRSGGHQAVAFWRLLLLVLGLTLWPAVVVAKDKPNVVVTSFEHPPVNLRYFEDSDIIVFHDRDERSVYRSDDAGASWSIVDAVPEHEAEYLIMHQFEPSTAFILTKSATHYKTQDRGKSWTKFNSGSMPSDFQPDILMFHADDADRIIFNGMECEGPFCNEEATYTTDGFNNVEFLRAFTNGCWWARGTKEFTTGDDKLDKSRIMCITLNPFSLFDQAQQLVFSDSFFEVKDKEIEEFEPDMGIKKGVESVVNLATVKGYLMVATSAANSDELALYVTDDAITWHRAMFPTDDTHDHSHRISAGAFTVLESTNYSIQIDVMTSHPSTPMGVLFTSNSNGTYFTENVPWTNRNQRGNVDFEKISGIQGVYLVNVVENGEEVEEKGEEKRIVTKITFDDGRTFDPVKSGDDAVHLHSETELDNIGRIYSSPAPGLVMGNGNTGKSLGDFWDSNLFVSNDAGLTWKKALDGPHKYEFGDSGSILVAVKDSKDSNVNEFFYSLDHGDNWESMKFPDDLLLRPHILTTTQDSTSLKFVLIGEREGAYSVIAIDFGGLDQRTCGKDDMEDWNARADDDGNPTCIMGHKQTYSRRKKSAECFVKADFKDPEPITDDCECTDADFECDYNFQRDPEDRSKCVKVGPVIKPDGACKGGPDDVFKGTSGWRLVPGNTCKRAKGEQKDDDVERKCSDVVSPPTGPGSGKVALEQHVFETKMDDFQKIYLERGETGSGSDATVIARGFSVGSDGRVAVDNDIWMSNDHGKEWKQILDGEEVRGIFPHSHFKDIVYFATSSTKVIYSIDRGHSFHSFEAPNTPGEQFPLSFHPDQKDWLIWIGETCDEVGGSKTCFPSASLSKDRGDNWETILRFAERCEFTGSKAFRFRPQKQIICLAHTEESTSSPMTIITSDDFFEDDKQAFDGEVLNFATMSEFIVLAGHDKETEDLEAYASLNGKTFEQAHFPYNFHEGHDNDYTVLDSSTHAVNLFVLNEEDKDRKFGTIVKSNSNGTSYVVSATQVNANDEGYVDFEKVPGLEGVTLINQVANPDKKQKTKTLQTRISHNDGSEWGYLPPPAKDIEGKSFKCSSKGDKSCALHLHHYTERDDKRKTFAASTAVGLMFGVGNVGSELGDIAEADTFMTTDAGISWKMVKKGHWTWQYGDQGSIIVLVQRATRQNDVKTKIVSYSTDEGENWTDIEFADSDVTVLDITTVSSGISRNFLLWCRSGKGKLFTVSLDFTGLADEPCKLTDGKDSDYYLWSPKHPLQNDDCLFGHKSQYLRKKVNSVCYNEQSLQRLIQYTDCDCTRRDYECDYNFELDNHGQCKLVPGFQPISGQEWCAQNPNETSWFEPTGYRKVPLSTCKGGNELDKTSTEHPCDGYEDEFEKKHRTSGVAVFFAVVIPFALAGAIGTYIYRNWHGKFGQIRLGDNSSTFDSDQPWVKYPVIAVSAVGAVAAATPLLLSSLWRTLTGAYERVGGSRNRSWFSGGNRRFTTRDSFARGRGDYSAVDDDEGELLGEESDDEV</sequence>
<dbReference type="Proteomes" id="UP001163324">
    <property type="component" value="Chromosome 2"/>
</dbReference>
<name>A0ACC0VBE5_9HYPO</name>
<evidence type="ECO:0000313" key="2">
    <source>
        <dbReference type="Proteomes" id="UP001163324"/>
    </source>
</evidence>
<organism evidence="1 2">
    <name type="scientific">Trichothecium roseum</name>
    <dbReference type="NCBI Taxonomy" id="47278"/>
    <lineage>
        <taxon>Eukaryota</taxon>
        <taxon>Fungi</taxon>
        <taxon>Dikarya</taxon>
        <taxon>Ascomycota</taxon>
        <taxon>Pezizomycotina</taxon>
        <taxon>Sordariomycetes</taxon>
        <taxon>Hypocreomycetidae</taxon>
        <taxon>Hypocreales</taxon>
        <taxon>Hypocreales incertae sedis</taxon>
        <taxon>Trichothecium</taxon>
    </lineage>
</organism>
<protein>
    <submittedName>
        <fullName evidence="1">Uncharacterized protein</fullName>
    </submittedName>
</protein>
<evidence type="ECO:0000313" key="1">
    <source>
        <dbReference type="EMBL" id="KAI9903150.1"/>
    </source>
</evidence>
<keyword evidence="2" id="KW-1185">Reference proteome</keyword>
<accession>A0ACC0VBE5</accession>
<reference evidence="1" key="1">
    <citation type="submission" date="2022-10" db="EMBL/GenBank/DDBJ databases">
        <title>Complete Genome of Trichothecium roseum strain YXFP-22015, a Plant Pathogen Isolated from Citrus.</title>
        <authorList>
            <person name="Wang Y."/>
            <person name="Zhu L."/>
        </authorList>
    </citation>
    <scope>NUCLEOTIDE SEQUENCE</scope>
    <source>
        <strain evidence="1">YXFP-22015</strain>
    </source>
</reference>
<proteinExistence type="predicted"/>